<sequence>MSSSNKDTDPADKEAPPNTLNKLTKMLQNTKATAVPQPSCITNKMLSNEEKRINLNALKNQDPFATNILDMAIRVAVYKFMSKKNEWKKLDVEGSLFIFERMVEPLHSFVVMNTLALNLFLQPITSDLEFQDRNPFLLYKSNNDIFGIWFIDKEDCDRIKCLITGLIEKARERRAKREQTKSQQGLQSLLSNLNITKSQSKQESLLSPLNLLLSQPNESSKTGQSVNKSVDIIQMLNRAQVQYSQSNHLEPASHSTPGGINLQTSPLSTTSSNEPKPIGQWPHNLFLNSNQFIKPEPIRQSIISPALSAASTKSNPILQLLMSNESSQTLNQSEASMDLKRKLNIQSSSNVLTSPIIGASPSMILTPSNDTNILMSTSKTNTNTNSRPMTVKDFEQNVLHKENGEKKEGMFYLANESSSNNTTSTDYKPNLTFSNQKNSLNLSSSSDSDSSDSETDSAPSSPNGLPLLLTPAAFESSSASSTTSSSYQNEKLAEGANQNGDCLNAFFNPQINGFLFPNQFNFSESTSATVANVNSDVNINDNEKISPMTKDQLQQILIHLLK</sequence>
<dbReference type="PANTHER" id="PTHR16290">
    <property type="entry name" value="TRANSCRIPTION FACTOR SMIF DECAPPING ENZYME DCP1"/>
    <property type="match status" value="1"/>
</dbReference>
<keyword evidence="7" id="KW-1185">Reference proteome</keyword>
<proteinExistence type="inferred from homology"/>
<comment type="similarity">
    <text evidence="2">Belongs to the DCP1 family.</text>
</comment>
<evidence type="ECO:0000256" key="2">
    <source>
        <dbReference type="ARBA" id="ARBA00008778"/>
    </source>
</evidence>
<evidence type="ECO:0000256" key="4">
    <source>
        <dbReference type="ARBA" id="ARBA00022664"/>
    </source>
</evidence>
<keyword evidence="4" id="KW-0507">mRNA processing</keyword>
<accession>A0A3M7SQ12</accession>
<feature type="non-terminal residue" evidence="6">
    <location>
        <position position="562"/>
    </location>
</feature>
<reference evidence="6 7" key="1">
    <citation type="journal article" date="2018" name="Sci. Rep.">
        <title>Genomic signatures of local adaptation to the degree of environmental predictability in rotifers.</title>
        <authorList>
            <person name="Franch-Gras L."/>
            <person name="Hahn C."/>
            <person name="Garcia-Roger E.M."/>
            <person name="Carmona M.J."/>
            <person name="Serra M."/>
            <person name="Gomez A."/>
        </authorList>
    </citation>
    <scope>NUCLEOTIDE SEQUENCE [LARGE SCALE GENOMIC DNA]</scope>
    <source>
        <strain evidence="6">HYR1</strain>
    </source>
</reference>
<gene>
    <name evidence="6" type="ORF">BpHYR1_043744</name>
</gene>
<organism evidence="6 7">
    <name type="scientific">Brachionus plicatilis</name>
    <name type="common">Marine rotifer</name>
    <name type="synonym">Brachionus muelleri</name>
    <dbReference type="NCBI Taxonomy" id="10195"/>
    <lineage>
        <taxon>Eukaryota</taxon>
        <taxon>Metazoa</taxon>
        <taxon>Spiralia</taxon>
        <taxon>Gnathifera</taxon>
        <taxon>Rotifera</taxon>
        <taxon>Eurotatoria</taxon>
        <taxon>Monogononta</taxon>
        <taxon>Pseudotrocha</taxon>
        <taxon>Ploima</taxon>
        <taxon>Brachionidae</taxon>
        <taxon>Brachionus</taxon>
    </lineage>
</organism>
<dbReference type="STRING" id="10195.A0A3M7SQ12"/>
<keyword evidence="3" id="KW-0963">Cytoplasm</keyword>
<dbReference type="CDD" id="cd09804">
    <property type="entry name" value="Dcp1"/>
    <property type="match status" value="1"/>
</dbReference>
<dbReference type="SUPFAM" id="SSF50729">
    <property type="entry name" value="PH domain-like"/>
    <property type="match status" value="1"/>
</dbReference>
<dbReference type="Proteomes" id="UP000276133">
    <property type="component" value="Unassembled WGS sequence"/>
</dbReference>
<dbReference type="GO" id="GO:0006397">
    <property type="term" value="P:mRNA processing"/>
    <property type="evidence" value="ECO:0007669"/>
    <property type="project" value="UniProtKB-KW"/>
</dbReference>
<protein>
    <submittedName>
        <fullName evidence="6">mRNA-decapping enzyme 1A-like</fullName>
    </submittedName>
</protein>
<comment type="caution">
    <text evidence="6">The sequence shown here is derived from an EMBL/GenBank/DDBJ whole genome shotgun (WGS) entry which is preliminary data.</text>
</comment>
<evidence type="ECO:0000256" key="5">
    <source>
        <dbReference type="SAM" id="MobiDB-lite"/>
    </source>
</evidence>
<dbReference type="AlphaFoldDB" id="A0A3M7SQ12"/>
<evidence type="ECO:0000313" key="6">
    <source>
        <dbReference type="EMBL" id="RNA37829.1"/>
    </source>
</evidence>
<dbReference type="GO" id="GO:0000932">
    <property type="term" value="C:P-body"/>
    <property type="evidence" value="ECO:0007669"/>
    <property type="project" value="TreeGrafter"/>
</dbReference>
<comment type="subcellular location">
    <subcellularLocation>
        <location evidence="1">Cytoplasm</location>
    </subcellularLocation>
</comment>
<feature type="compositionally biased region" description="Low complexity" evidence="5">
    <location>
        <begin position="416"/>
        <end position="425"/>
    </location>
</feature>
<dbReference type="PANTHER" id="PTHR16290:SF0">
    <property type="entry name" value="DECAPPING PROTEIN 1, ISOFORM A"/>
    <property type="match status" value="1"/>
</dbReference>
<dbReference type="GO" id="GO:0008047">
    <property type="term" value="F:enzyme activator activity"/>
    <property type="evidence" value="ECO:0007669"/>
    <property type="project" value="InterPro"/>
</dbReference>
<dbReference type="GO" id="GO:0003729">
    <property type="term" value="F:mRNA binding"/>
    <property type="evidence" value="ECO:0007669"/>
    <property type="project" value="TreeGrafter"/>
</dbReference>
<dbReference type="InterPro" id="IPR010334">
    <property type="entry name" value="Dcp1"/>
</dbReference>
<dbReference type="GO" id="GO:0031087">
    <property type="term" value="P:deadenylation-independent decapping of nuclear-transcribed mRNA"/>
    <property type="evidence" value="ECO:0007669"/>
    <property type="project" value="TreeGrafter"/>
</dbReference>
<feature type="region of interest" description="Disordered" evidence="5">
    <location>
        <begin position="416"/>
        <end position="468"/>
    </location>
</feature>
<dbReference type="Pfam" id="PF06058">
    <property type="entry name" value="DCP1"/>
    <property type="match status" value="1"/>
</dbReference>
<feature type="compositionally biased region" description="Polar residues" evidence="5">
    <location>
        <begin position="431"/>
        <end position="442"/>
    </location>
</feature>
<evidence type="ECO:0000313" key="7">
    <source>
        <dbReference type="Proteomes" id="UP000276133"/>
    </source>
</evidence>
<feature type="compositionally biased region" description="Polar residues" evidence="5">
    <location>
        <begin position="244"/>
        <end position="274"/>
    </location>
</feature>
<evidence type="ECO:0000256" key="1">
    <source>
        <dbReference type="ARBA" id="ARBA00004496"/>
    </source>
</evidence>
<evidence type="ECO:0000256" key="3">
    <source>
        <dbReference type="ARBA" id="ARBA00022490"/>
    </source>
</evidence>
<feature type="region of interest" description="Disordered" evidence="5">
    <location>
        <begin position="244"/>
        <end position="281"/>
    </location>
</feature>
<dbReference type="GO" id="GO:0000290">
    <property type="term" value="P:deadenylation-dependent decapping of nuclear-transcribed mRNA"/>
    <property type="evidence" value="ECO:0007669"/>
    <property type="project" value="InterPro"/>
</dbReference>
<dbReference type="EMBL" id="REGN01000970">
    <property type="protein sequence ID" value="RNA37829.1"/>
    <property type="molecule type" value="Genomic_DNA"/>
</dbReference>
<name>A0A3M7SQ12_BRAPC</name>
<dbReference type="InterPro" id="IPR011993">
    <property type="entry name" value="PH-like_dom_sf"/>
</dbReference>
<dbReference type="Gene3D" id="2.30.29.30">
    <property type="entry name" value="Pleckstrin-homology domain (PH domain)/Phosphotyrosine-binding domain (PTB)"/>
    <property type="match status" value="1"/>
</dbReference>
<dbReference type="OrthoDB" id="440673at2759"/>